<evidence type="ECO:0000313" key="1">
    <source>
        <dbReference type="EMBL" id="RMX42516.1"/>
    </source>
</evidence>
<evidence type="ECO:0000313" key="2">
    <source>
        <dbReference type="Proteomes" id="UP000275408"/>
    </source>
</evidence>
<dbReference type="AlphaFoldDB" id="A0A3M6TME0"/>
<dbReference type="EMBL" id="RCHS01003347">
    <property type="protein sequence ID" value="RMX42516.1"/>
    <property type="molecule type" value="Genomic_DNA"/>
</dbReference>
<protein>
    <recommendedName>
        <fullName evidence="3">Peptidase aspartic putative domain-containing protein</fullName>
    </recommendedName>
</protein>
<reference evidence="1 2" key="1">
    <citation type="journal article" date="2018" name="Sci. Rep.">
        <title>Comparative analysis of the Pocillopora damicornis genome highlights role of immune system in coral evolution.</title>
        <authorList>
            <person name="Cunning R."/>
            <person name="Bay R.A."/>
            <person name="Gillette P."/>
            <person name="Baker A.C."/>
            <person name="Traylor-Knowles N."/>
        </authorList>
    </citation>
    <scope>NUCLEOTIDE SEQUENCE [LARGE SCALE GENOMIC DNA]</scope>
    <source>
        <strain evidence="1">RSMAS</strain>
        <tissue evidence="1">Whole animal</tissue>
    </source>
</reference>
<keyword evidence="2" id="KW-1185">Reference proteome</keyword>
<accession>A0A3M6TME0</accession>
<proteinExistence type="predicted"/>
<comment type="caution">
    <text evidence="1">The sequence shown here is derived from an EMBL/GenBank/DDBJ whole genome shotgun (WGS) entry which is preliminary data.</text>
</comment>
<gene>
    <name evidence="1" type="ORF">pdam_00022270</name>
</gene>
<name>A0A3M6TME0_POCDA</name>
<sequence>MDFAANRVSSLKMGSVQRSRYEEFIEGGRTVPRTVKERVFQALQDASKTTQDWRTASTLEEYLESRADEPPSVIGQISVVADAVCKVDEKESRNRSPESSDDSQVVSSAQKFVELLSKSAHNIDSNSEEKETEEDELDKGKFDSKYFDRLFKGIKKPALTVFSGDKDLYHDWKAKFEIFVDRMKVPAKTKDDDVEEFSVWQAIRKTNLKELEIFSDRLTDVVTKLKDSDQHQELAGVSALYIAVQQKLSESPLIAAFGDSEFAGDVILRTVFVWLIGPEGQSIQVNAFLDDGSDDSTYVRDDIVTALGLETDEQTLRLTTLTDSCIPLKSKKVPLTIKSLNGETQSTVEAWTLTEMCQGLSIPD</sequence>
<evidence type="ECO:0008006" key="3">
    <source>
        <dbReference type="Google" id="ProtNLM"/>
    </source>
</evidence>
<dbReference type="Proteomes" id="UP000275408">
    <property type="component" value="Unassembled WGS sequence"/>
</dbReference>
<organism evidence="1 2">
    <name type="scientific">Pocillopora damicornis</name>
    <name type="common">Cauliflower coral</name>
    <name type="synonym">Millepora damicornis</name>
    <dbReference type="NCBI Taxonomy" id="46731"/>
    <lineage>
        <taxon>Eukaryota</taxon>
        <taxon>Metazoa</taxon>
        <taxon>Cnidaria</taxon>
        <taxon>Anthozoa</taxon>
        <taxon>Hexacorallia</taxon>
        <taxon>Scleractinia</taxon>
        <taxon>Astrocoeniina</taxon>
        <taxon>Pocilloporidae</taxon>
        <taxon>Pocillopora</taxon>
    </lineage>
</organism>